<organism evidence="2 3">
    <name type="scientific">Actinomadura gamaensis</name>
    <dbReference type="NCBI Taxonomy" id="1763541"/>
    <lineage>
        <taxon>Bacteria</taxon>
        <taxon>Bacillati</taxon>
        <taxon>Actinomycetota</taxon>
        <taxon>Actinomycetes</taxon>
        <taxon>Streptosporangiales</taxon>
        <taxon>Thermomonosporaceae</taxon>
        <taxon>Actinomadura</taxon>
    </lineage>
</organism>
<reference evidence="3" key="1">
    <citation type="journal article" date="2019" name="Int. J. Syst. Evol. Microbiol.">
        <title>The Global Catalogue of Microorganisms (GCM) 10K type strain sequencing project: providing services to taxonomists for standard genome sequencing and annotation.</title>
        <authorList>
            <consortium name="The Broad Institute Genomics Platform"/>
            <consortium name="The Broad Institute Genome Sequencing Center for Infectious Disease"/>
            <person name="Wu L."/>
            <person name="Ma J."/>
        </authorList>
    </citation>
    <scope>NUCLEOTIDE SEQUENCE [LARGE SCALE GENOMIC DNA]</scope>
    <source>
        <strain evidence="3">KLKA75</strain>
    </source>
</reference>
<keyword evidence="2" id="KW-0675">Receptor</keyword>
<dbReference type="Gene3D" id="3.40.50.10140">
    <property type="entry name" value="Toll/interleukin-1 receptor homology (TIR) domain"/>
    <property type="match status" value="1"/>
</dbReference>
<gene>
    <name evidence="2" type="ORF">ACFPCY_06270</name>
</gene>
<dbReference type="PROSITE" id="PS50104">
    <property type="entry name" value="TIR"/>
    <property type="match status" value="1"/>
</dbReference>
<keyword evidence="3" id="KW-1185">Reference proteome</keyword>
<dbReference type="InterPro" id="IPR035897">
    <property type="entry name" value="Toll_tir_struct_dom_sf"/>
</dbReference>
<accession>A0ABV9TTC4</accession>
<name>A0ABV9TTC4_9ACTN</name>
<evidence type="ECO:0000313" key="3">
    <source>
        <dbReference type="Proteomes" id="UP001595872"/>
    </source>
</evidence>
<dbReference type="EMBL" id="JBHSIT010000002">
    <property type="protein sequence ID" value="MFC4906914.1"/>
    <property type="molecule type" value="Genomic_DNA"/>
</dbReference>
<evidence type="ECO:0000313" key="2">
    <source>
        <dbReference type="EMBL" id="MFC4906914.1"/>
    </source>
</evidence>
<dbReference type="SUPFAM" id="SSF52200">
    <property type="entry name" value="Toll/Interleukin receptor TIR domain"/>
    <property type="match status" value="1"/>
</dbReference>
<comment type="caution">
    <text evidence="2">The sequence shown here is derived from an EMBL/GenBank/DDBJ whole genome shotgun (WGS) entry which is preliminary data.</text>
</comment>
<protein>
    <submittedName>
        <fullName evidence="2">Toll/interleukin-1 receptor domain-containing protein</fullName>
    </submittedName>
</protein>
<dbReference type="Pfam" id="PF13676">
    <property type="entry name" value="TIR_2"/>
    <property type="match status" value="1"/>
</dbReference>
<sequence>MNEVFINYRTGDGDEAAAFLENALSHRFGSEAIFRAAKSIPPGKAFDTELLTAVRAASVLLAIIGPGWATDERLRDPGDWVRREILEARAARIPVIPVLKGRTSGRLRADDLPAELAYLAGIQSLRLDMRDNGADVQRIGDVLATLVPRLRTGNRQMTDNNHFNAGYGSNVGGQFGRFEGNIGQLGGTISNVTHADSNDLLALLDDLLTALDKAHAEGNLDPVAYGAARAEVETAEVELGGNKDGRGRVLTAMQKVLDLVNGVAALVAKADAIIAAVTGRR</sequence>
<evidence type="ECO:0000259" key="1">
    <source>
        <dbReference type="PROSITE" id="PS50104"/>
    </source>
</evidence>
<dbReference type="RefSeq" id="WP_378252655.1">
    <property type="nucleotide sequence ID" value="NZ_JBHSIT010000002.1"/>
</dbReference>
<dbReference type="InterPro" id="IPR000157">
    <property type="entry name" value="TIR_dom"/>
</dbReference>
<feature type="domain" description="TIR" evidence="1">
    <location>
        <begin position="1"/>
        <end position="143"/>
    </location>
</feature>
<dbReference type="Proteomes" id="UP001595872">
    <property type="component" value="Unassembled WGS sequence"/>
</dbReference>
<proteinExistence type="predicted"/>